<dbReference type="Gene3D" id="3.30.360.10">
    <property type="entry name" value="Dihydrodipicolinate Reductase, domain 2"/>
    <property type="match status" value="1"/>
</dbReference>
<dbReference type="SUPFAM" id="SSF55347">
    <property type="entry name" value="Glyceraldehyde-3-phosphate dehydrogenase-like, C-terminal domain"/>
    <property type="match status" value="1"/>
</dbReference>
<dbReference type="InterPro" id="IPR055170">
    <property type="entry name" value="GFO_IDH_MocA-like_dom"/>
</dbReference>
<proteinExistence type="predicted"/>
<feature type="domain" description="GFO/IDH/MocA-like oxidoreductase" evidence="2">
    <location>
        <begin position="144"/>
        <end position="223"/>
    </location>
</feature>
<dbReference type="Proteomes" id="UP000199544">
    <property type="component" value="Unassembled WGS sequence"/>
</dbReference>
<evidence type="ECO:0000259" key="2">
    <source>
        <dbReference type="Pfam" id="PF22725"/>
    </source>
</evidence>
<dbReference type="Gene3D" id="3.40.50.720">
    <property type="entry name" value="NAD(P)-binding Rossmann-like Domain"/>
    <property type="match status" value="1"/>
</dbReference>
<dbReference type="EMBL" id="FNHW01000001">
    <property type="protein sequence ID" value="SDN06140.1"/>
    <property type="molecule type" value="Genomic_DNA"/>
</dbReference>
<dbReference type="InterPro" id="IPR036291">
    <property type="entry name" value="NAD(P)-bd_dom_sf"/>
</dbReference>
<dbReference type="Pfam" id="PF01408">
    <property type="entry name" value="GFO_IDH_MocA"/>
    <property type="match status" value="1"/>
</dbReference>
<dbReference type="STRING" id="459525.SAMN04488137_3310"/>
<protein>
    <submittedName>
        <fullName evidence="3">Predicted dehydrogenase</fullName>
    </submittedName>
</protein>
<feature type="domain" description="Gfo/Idh/MocA-like oxidoreductase N-terminal" evidence="1">
    <location>
        <begin position="1"/>
        <end position="111"/>
    </location>
</feature>
<dbReference type="PANTHER" id="PTHR43377">
    <property type="entry name" value="BILIVERDIN REDUCTASE A"/>
    <property type="match status" value="1"/>
</dbReference>
<evidence type="ECO:0000259" key="1">
    <source>
        <dbReference type="Pfam" id="PF01408"/>
    </source>
</evidence>
<accession>A0A1G9YAW0</accession>
<organism evidence="3 4">
    <name type="scientific">Fictibacillus solisalsi</name>
    <dbReference type="NCBI Taxonomy" id="459525"/>
    <lineage>
        <taxon>Bacteria</taxon>
        <taxon>Bacillati</taxon>
        <taxon>Bacillota</taxon>
        <taxon>Bacilli</taxon>
        <taxon>Bacillales</taxon>
        <taxon>Fictibacillaceae</taxon>
        <taxon>Fictibacillus</taxon>
    </lineage>
</organism>
<dbReference type="SUPFAM" id="SSF51735">
    <property type="entry name" value="NAD(P)-binding Rossmann-fold domains"/>
    <property type="match status" value="1"/>
</dbReference>
<gene>
    <name evidence="3" type="ORF">SAMN04488137_3310</name>
</gene>
<dbReference type="InterPro" id="IPR000683">
    <property type="entry name" value="Gfo/Idh/MocA-like_OxRdtase_N"/>
</dbReference>
<sequence length="317" mass="36162">MKVVILGYGFIGTIHLNAYQKMNDVEVAGIYSTTKTGSIEGIKVYNDLDECLELADVVDICLPTFMHREIFEKAVAKGKHIFLEKPIAHTEEDCRFMLELEQRSNVKIMVGQVLRYFPEYRQLKNKIDPGKPASSLLSRRSQLPVSGKNWSLDRKNSGGVILDLLLHDIDFACWAFGPVTRIFAQSDTEHYYALLTLRHENGSITRLEGSWRYDGGFVQEAEIAQENELFTYNSQEVHPLQVHRNVLTSKDSTEIPAVLLRDAPWYLELREFIDAIRYDQPVPITLQDAYESTRVALLALKSADEKRPISLVKELNA</sequence>
<reference evidence="4" key="1">
    <citation type="submission" date="2016-10" db="EMBL/GenBank/DDBJ databases">
        <authorList>
            <person name="Varghese N."/>
            <person name="Submissions S."/>
        </authorList>
    </citation>
    <scope>NUCLEOTIDE SEQUENCE [LARGE SCALE GENOMIC DNA]</scope>
    <source>
        <strain evidence="4">CGMCC 1.6854</strain>
    </source>
</reference>
<dbReference type="AlphaFoldDB" id="A0A1G9YAW0"/>
<dbReference type="RefSeq" id="WP_170834369.1">
    <property type="nucleotide sequence ID" value="NZ_FNHW01000001.1"/>
</dbReference>
<dbReference type="PANTHER" id="PTHR43377:SF1">
    <property type="entry name" value="BILIVERDIN REDUCTASE A"/>
    <property type="match status" value="1"/>
</dbReference>
<name>A0A1G9YAW0_9BACL</name>
<dbReference type="GO" id="GO:0000166">
    <property type="term" value="F:nucleotide binding"/>
    <property type="evidence" value="ECO:0007669"/>
    <property type="project" value="InterPro"/>
</dbReference>
<evidence type="ECO:0000313" key="3">
    <source>
        <dbReference type="EMBL" id="SDN06140.1"/>
    </source>
</evidence>
<evidence type="ECO:0000313" key="4">
    <source>
        <dbReference type="Proteomes" id="UP000199544"/>
    </source>
</evidence>
<dbReference type="Pfam" id="PF22725">
    <property type="entry name" value="GFO_IDH_MocA_C3"/>
    <property type="match status" value="1"/>
</dbReference>
<keyword evidence="4" id="KW-1185">Reference proteome</keyword>
<dbReference type="InterPro" id="IPR051450">
    <property type="entry name" value="Gfo/Idh/MocA_Oxidoreductases"/>
</dbReference>